<dbReference type="Pfam" id="PF07992">
    <property type="entry name" value="Pyr_redox_2"/>
    <property type="match status" value="1"/>
</dbReference>
<evidence type="ECO:0000256" key="3">
    <source>
        <dbReference type="ARBA" id="ARBA00022630"/>
    </source>
</evidence>
<evidence type="ECO:0000259" key="6">
    <source>
        <dbReference type="Pfam" id="PF07992"/>
    </source>
</evidence>
<dbReference type="PANTHER" id="PTHR42913">
    <property type="entry name" value="APOPTOSIS-INDUCING FACTOR 1"/>
    <property type="match status" value="1"/>
</dbReference>
<dbReference type="PANTHER" id="PTHR42913:SF9">
    <property type="entry name" value="SLR1591 PROTEIN"/>
    <property type="match status" value="1"/>
</dbReference>
<protein>
    <submittedName>
        <fullName evidence="7">FAD-dependent oxidoreductase</fullName>
    </submittedName>
</protein>
<dbReference type="InterPro" id="IPR051169">
    <property type="entry name" value="NADH-Q_oxidoreductase"/>
</dbReference>
<evidence type="ECO:0000313" key="8">
    <source>
        <dbReference type="Proteomes" id="UP001596410"/>
    </source>
</evidence>
<evidence type="ECO:0000256" key="5">
    <source>
        <dbReference type="ARBA" id="ARBA00023002"/>
    </source>
</evidence>
<proteinExistence type="inferred from homology"/>
<dbReference type="EMBL" id="JBHSZV010000051">
    <property type="protein sequence ID" value="MFC7063654.1"/>
    <property type="molecule type" value="Genomic_DNA"/>
</dbReference>
<name>A0ABW2ERD5_9BACI</name>
<reference evidence="8" key="1">
    <citation type="journal article" date="2019" name="Int. J. Syst. Evol. Microbiol.">
        <title>The Global Catalogue of Microorganisms (GCM) 10K type strain sequencing project: providing services to taxonomists for standard genome sequencing and annotation.</title>
        <authorList>
            <consortium name="The Broad Institute Genomics Platform"/>
            <consortium name="The Broad Institute Genome Sequencing Center for Infectious Disease"/>
            <person name="Wu L."/>
            <person name="Ma J."/>
        </authorList>
    </citation>
    <scope>NUCLEOTIDE SEQUENCE [LARGE SCALE GENOMIC DNA]</scope>
    <source>
        <strain evidence="8">CGMCC 4.1621</strain>
    </source>
</reference>
<dbReference type="SUPFAM" id="SSF51905">
    <property type="entry name" value="FAD/NAD(P)-binding domain"/>
    <property type="match status" value="2"/>
</dbReference>
<dbReference type="InterPro" id="IPR036188">
    <property type="entry name" value="FAD/NAD-bd_sf"/>
</dbReference>
<organism evidence="7 8">
    <name type="scientific">Halobacillus seohaensis</name>
    <dbReference type="NCBI Taxonomy" id="447421"/>
    <lineage>
        <taxon>Bacteria</taxon>
        <taxon>Bacillati</taxon>
        <taxon>Bacillota</taxon>
        <taxon>Bacilli</taxon>
        <taxon>Bacillales</taxon>
        <taxon>Bacillaceae</taxon>
        <taxon>Halobacillus</taxon>
    </lineage>
</organism>
<keyword evidence="3" id="KW-0285">Flavoprotein</keyword>
<sequence>MRLRLILVGAGHAHLEVIRLNSVMPLGNIEIYLISPSDYQYYSGMFSGYTEGLYDEDDIRINLRELTNKCGVNFIKKSASRVFPERKKLFCEDGAVYPFDLISFDLGSKSIPPEFVHSQVCSVKPNFQFVEQINEIRESSTPLVVGGGAAGCELALSIQAYKNNREIKGDVRIVTADKVLSSSSNKTSGKIKSLLERSGVQVWENERVSDIYDDYIETSFNNHIHHSGLLWLGGPIGEPIFQLSNLAVDEKGFAFITDALQFEKYSFMFGAGDCVTLRSYPNLDKSGVYAVRQGPILFENLHRYINNQPLQSYEPQKKALYILSTGGEKGLLLYGKFSHHSHQAWKLKNKIDTNFMKKYK</sequence>
<comment type="similarity">
    <text evidence="2">Belongs to the NADH dehydrogenase family.</text>
</comment>
<gene>
    <name evidence="7" type="ORF">ACFQIC_17735</name>
</gene>
<comment type="caution">
    <text evidence="7">The sequence shown here is derived from an EMBL/GenBank/DDBJ whole genome shotgun (WGS) entry which is preliminary data.</text>
</comment>
<feature type="domain" description="FAD/NAD(P)-binding" evidence="6">
    <location>
        <begin position="4"/>
        <end position="278"/>
    </location>
</feature>
<dbReference type="RefSeq" id="WP_204711075.1">
    <property type="nucleotide sequence ID" value="NZ_JBHSZV010000051.1"/>
</dbReference>
<keyword evidence="4" id="KW-0274">FAD</keyword>
<evidence type="ECO:0000256" key="1">
    <source>
        <dbReference type="ARBA" id="ARBA00001974"/>
    </source>
</evidence>
<keyword evidence="8" id="KW-1185">Reference proteome</keyword>
<accession>A0ABW2ERD5</accession>
<comment type="cofactor">
    <cofactor evidence="1">
        <name>FAD</name>
        <dbReference type="ChEBI" id="CHEBI:57692"/>
    </cofactor>
</comment>
<evidence type="ECO:0000256" key="4">
    <source>
        <dbReference type="ARBA" id="ARBA00022827"/>
    </source>
</evidence>
<dbReference type="Gene3D" id="3.50.50.100">
    <property type="match status" value="1"/>
</dbReference>
<evidence type="ECO:0000256" key="2">
    <source>
        <dbReference type="ARBA" id="ARBA00005272"/>
    </source>
</evidence>
<evidence type="ECO:0000313" key="7">
    <source>
        <dbReference type="EMBL" id="MFC7063654.1"/>
    </source>
</evidence>
<dbReference type="InterPro" id="IPR023753">
    <property type="entry name" value="FAD/NAD-binding_dom"/>
</dbReference>
<dbReference type="Proteomes" id="UP001596410">
    <property type="component" value="Unassembled WGS sequence"/>
</dbReference>
<keyword evidence="5" id="KW-0560">Oxidoreductase</keyword>